<dbReference type="EMBL" id="CP059319">
    <property type="protein sequence ID" value="QTH20103.1"/>
    <property type="molecule type" value="Genomic_DNA"/>
</dbReference>
<dbReference type="Gene3D" id="3.30.420.240">
    <property type="match status" value="1"/>
</dbReference>
<dbReference type="InterPro" id="IPR006517">
    <property type="entry name" value="Phage_terminase_lsu-like_C"/>
</dbReference>
<accession>A0A975CZE2</accession>
<keyword evidence="1" id="KW-1188">Viral release from host cell</keyword>
<dbReference type="Gene3D" id="3.40.50.300">
    <property type="entry name" value="P-loop containing nucleotide triphosphate hydrolases"/>
    <property type="match status" value="1"/>
</dbReference>
<dbReference type="InterPro" id="IPR035421">
    <property type="entry name" value="Terminase_6C"/>
</dbReference>
<proteinExistence type="predicted"/>
<dbReference type="RefSeq" id="WP_208631943.1">
    <property type="nucleotide sequence ID" value="NZ_CP059319.1"/>
</dbReference>
<protein>
    <submittedName>
        <fullName evidence="3">Phage terminase large subunit</fullName>
    </submittedName>
</protein>
<reference evidence="3" key="1">
    <citation type="submission" date="2020-07" db="EMBL/GenBank/DDBJ databases">
        <authorList>
            <person name="Camacho E."/>
        </authorList>
    </citation>
    <scope>NUCLEOTIDE SEQUENCE</scope>
    <source>
        <strain evidence="3">MPO218</strain>
    </source>
</reference>
<dbReference type="InterPro" id="IPR027417">
    <property type="entry name" value="P-loop_NTPase"/>
</dbReference>
<evidence type="ECO:0000256" key="1">
    <source>
        <dbReference type="ARBA" id="ARBA00022612"/>
    </source>
</evidence>
<dbReference type="NCBIfam" id="TIGR01630">
    <property type="entry name" value="psiM2_ORF9"/>
    <property type="match status" value="1"/>
</dbReference>
<organism evidence="3 4">
    <name type="scientific">Rhizorhabdus wittichii</name>
    <dbReference type="NCBI Taxonomy" id="160791"/>
    <lineage>
        <taxon>Bacteria</taxon>
        <taxon>Pseudomonadati</taxon>
        <taxon>Pseudomonadota</taxon>
        <taxon>Alphaproteobacteria</taxon>
        <taxon>Sphingomonadales</taxon>
        <taxon>Sphingomonadaceae</taxon>
        <taxon>Rhizorhabdus</taxon>
    </lineage>
</organism>
<gene>
    <name evidence="3" type="primary">terL</name>
    <name evidence="3" type="ORF">HRJ34_17285</name>
</gene>
<evidence type="ECO:0000313" key="3">
    <source>
        <dbReference type="EMBL" id="QTH20103.1"/>
    </source>
</evidence>
<name>A0A975CZE2_9SPHN</name>
<evidence type="ECO:0000259" key="2">
    <source>
        <dbReference type="Pfam" id="PF17289"/>
    </source>
</evidence>
<dbReference type="Proteomes" id="UP000664914">
    <property type="component" value="Chromosome"/>
</dbReference>
<evidence type="ECO:0000313" key="4">
    <source>
        <dbReference type="Proteomes" id="UP000664914"/>
    </source>
</evidence>
<sequence>MNNLSPVLAAALLQESCRRSLYHAHLLFFEILNGFTLKPAPYIEAICFRYERLLRGETSRLINTMPPRMGKSELTASLVAFALGHDPTLKFMLVSYGLELSAANLDKVRTIMRDRRYQAIFPNAKIKPGKNRRHHFETTAGGEVRAISTGGVVTGFGTHFLIIDDLLKADEALTAAGREAAIRFYKNSLLSRFNDPASARIVLVGQRLHENDIVGHVKGLGVRWDHINLPAIAEQDEIIPLGRGRIWTRRKGDLLHPEHMPRWVLDEKLLEFGPRYFAAQYQQNPTVSESCLINLDWFGQYEKVRNRTYYHKVVQSVDPAITDGANSDYSVGMTWGYREGNWYLLDLFRVKVNFPALRELVIAWHRQWRADALIIEGVSIGHALWAEMKRAELPGLILCPTPKGSKFERLAGCTARLASGKYHLPVSAPWLADLRHELMAFPEGRHDDQVDALTQFLEFVFDRPSWVRATYGPDGRRNDPIIRKSRIQRGY</sequence>
<reference evidence="3" key="2">
    <citation type="submission" date="2021-04" db="EMBL/GenBank/DDBJ databases">
        <title>Isolation and genomic analysis of the ibuprofen-degrading bacterium Sphingomonas strain MPO218.</title>
        <authorList>
            <person name="Aulestia M."/>
            <person name="Flores A."/>
            <person name="Mangas E.L."/>
            <person name="Perez-Pulido A.J."/>
            <person name="Santero E."/>
            <person name="Camacho E.M."/>
        </authorList>
    </citation>
    <scope>NUCLEOTIDE SEQUENCE</scope>
    <source>
        <strain evidence="3">MPO218</strain>
    </source>
</reference>
<dbReference type="Pfam" id="PF17289">
    <property type="entry name" value="Terminase_6C"/>
    <property type="match status" value="1"/>
</dbReference>
<dbReference type="AlphaFoldDB" id="A0A975CZE2"/>
<feature type="domain" description="Terminase large subunit gp17-like C-terminal" evidence="2">
    <location>
        <begin position="316"/>
        <end position="457"/>
    </location>
</feature>